<dbReference type="EMBL" id="BKCJ010004747">
    <property type="protein sequence ID" value="GEU62862.1"/>
    <property type="molecule type" value="Genomic_DNA"/>
</dbReference>
<reference evidence="2" key="1">
    <citation type="journal article" date="2019" name="Sci. Rep.">
        <title>Draft genome of Tanacetum cinerariifolium, the natural source of mosquito coil.</title>
        <authorList>
            <person name="Yamashiro T."/>
            <person name="Shiraishi A."/>
            <person name="Satake H."/>
            <person name="Nakayama K."/>
        </authorList>
    </citation>
    <scope>NUCLEOTIDE SEQUENCE</scope>
</reference>
<accession>A0A6L2LQW2</accession>
<evidence type="ECO:0000256" key="1">
    <source>
        <dbReference type="SAM" id="MobiDB-lite"/>
    </source>
</evidence>
<proteinExistence type="predicted"/>
<sequence length="195" mass="21981">METIHVKFDKLIAMASECNNSGPDFSSLNFQDSSEDSNAIPSKEDLATPTVVVQKKKRKQVVGEAISLRKSLKVTIKQKKPSTTPIPPLNDDRERDDIAEATQLRGIEKIVEGEDEESYASKFVDLVFFIEEEDFGTRLELGGHKENPKIKDHDDEERKKDDEKDGDNDDDDNDDHTHHTLIKTQVTGSLASRNE</sequence>
<dbReference type="AlphaFoldDB" id="A0A6L2LQW2"/>
<evidence type="ECO:0000313" key="2">
    <source>
        <dbReference type="EMBL" id="GEU62862.1"/>
    </source>
</evidence>
<organism evidence="2">
    <name type="scientific">Tanacetum cinerariifolium</name>
    <name type="common">Dalmatian daisy</name>
    <name type="synonym">Chrysanthemum cinerariifolium</name>
    <dbReference type="NCBI Taxonomy" id="118510"/>
    <lineage>
        <taxon>Eukaryota</taxon>
        <taxon>Viridiplantae</taxon>
        <taxon>Streptophyta</taxon>
        <taxon>Embryophyta</taxon>
        <taxon>Tracheophyta</taxon>
        <taxon>Spermatophyta</taxon>
        <taxon>Magnoliopsida</taxon>
        <taxon>eudicotyledons</taxon>
        <taxon>Gunneridae</taxon>
        <taxon>Pentapetalae</taxon>
        <taxon>asterids</taxon>
        <taxon>campanulids</taxon>
        <taxon>Asterales</taxon>
        <taxon>Asteraceae</taxon>
        <taxon>Asteroideae</taxon>
        <taxon>Anthemideae</taxon>
        <taxon>Anthemidinae</taxon>
        <taxon>Tanacetum</taxon>
    </lineage>
</organism>
<feature type="region of interest" description="Disordered" evidence="1">
    <location>
        <begin position="76"/>
        <end position="96"/>
    </location>
</feature>
<feature type="region of interest" description="Disordered" evidence="1">
    <location>
        <begin position="23"/>
        <end position="43"/>
    </location>
</feature>
<feature type="compositionally biased region" description="Basic and acidic residues" evidence="1">
    <location>
        <begin position="137"/>
        <end position="163"/>
    </location>
</feature>
<comment type="caution">
    <text evidence="2">The sequence shown here is derived from an EMBL/GenBank/DDBJ whole genome shotgun (WGS) entry which is preliminary data.</text>
</comment>
<gene>
    <name evidence="2" type="ORF">Tci_034840</name>
</gene>
<feature type="compositionally biased region" description="Polar residues" evidence="1">
    <location>
        <begin position="23"/>
        <end position="40"/>
    </location>
</feature>
<feature type="compositionally biased region" description="Polar residues" evidence="1">
    <location>
        <begin position="182"/>
        <end position="195"/>
    </location>
</feature>
<feature type="compositionally biased region" description="Acidic residues" evidence="1">
    <location>
        <begin position="164"/>
        <end position="174"/>
    </location>
</feature>
<feature type="region of interest" description="Disordered" evidence="1">
    <location>
        <begin position="137"/>
        <end position="195"/>
    </location>
</feature>
<protein>
    <submittedName>
        <fullName evidence="2">Uncharacterized protein</fullName>
    </submittedName>
</protein>
<name>A0A6L2LQW2_TANCI</name>